<proteinExistence type="predicted"/>
<evidence type="ECO:0008006" key="3">
    <source>
        <dbReference type="Google" id="ProtNLM"/>
    </source>
</evidence>
<evidence type="ECO:0000313" key="1">
    <source>
        <dbReference type="EMBL" id="MBW3128871.1"/>
    </source>
</evidence>
<organism evidence="1 2">
    <name type="scientific">Hymenobacter profundi</name>
    <dbReference type="NCBI Taxonomy" id="1982110"/>
    <lineage>
        <taxon>Bacteria</taxon>
        <taxon>Pseudomonadati</taxon>
        <taxon>Bacteroidota</taxon>
        <taxon>Cytophagia</taxon>
        <taxon>Cytophagales</taxon>
        <taxon>Hymenobacteraceae</taxon>
        <taxon>Hymenobacter</taxon>
    </lineage>
</organism>
<comment type="caution">
    <text evidence="1">The sequence shown here is derived from an EMBL/GenBank/DDBJ whole genome shotgun (WGS) entry which is preliminary data.</text>
</comment>
<reference evidence="1 2" key="1">
    <citation type="submission" date="2021-07" db="EMBL/GenBank/DDBJ databases">
        <title>Hymenobacter profundi sp. nov., isolated from deep-sea water.</title>
        <authorList>
            <person name="Kim M.K."/>
        </authorList>
    </citation>
    <scope>NUCLEOTIDE SEQUENCE [LARGE SCALE GENOMIC DNA]</scope>
    <source>
        <strain evidence="1 2">M2</strain>
    </source>
</reference>
<dbReference type="RefSeq" id="WP_219158705.1">
    <property type="nucleotide sequence ID" value="NZ_JAHWGL010000033.1"/>
</dbReference>
<evidence type="ECO:0000313" key="2">
    <source>
        <dbReference type="Proteomes" id="UP000826188"/>
    </source>
</evidence>
<keyword evidence="2" id="KW-1185">Reference proteome</keyword>
<sequence length="145" mass="16375">MPASSSKRAPKFEVERLTQIQGKVTFYKLLKDDVCFFDEFQQQIKDDGNHVSELISAFSLMDQVAKLRHLPGTKYHPLGESFTYTSNGKACRARNHEIKTKNLRVYLCHLDDPAGKVVVMAGHKNTQAADIAAFENLVLQYLSTL</sequence>
<accession>A0ABS6WZ79</accession>
<dbReference type="EMBL" id="JAHWGL010000033">
    <property type="protein sequence ID" value="MBW3128871.1"/>
    <property type="molecule type" value="Genomic_DNA"/>
</dbReference>
<gene>
    <name evidence="1" type="ORF">KYK14_09945</name>
</gene>
<protein>
    <recommendedName>
        <fullName evidence="3">Addiction module toxin RelE</fullName>
    </recommendedName>
</protein>
<dbReference type="Proteomes" id="UP000826188">
    <property type="component" value="Unassembled WGS sequence"/>
</dbReference>
<name>A0ABS6WZ79_9BACT</name>